<accession>A0ABV8R012</accession>
<dbReference type="Proteomes" id="UP001595773">
    <property type="component" value="Unassembled WGS sequence"/>
</dbReference>
<evidence type="ECO:0000313" key="2">
    <source>
        <dbReference type="Proteomes" id="UP001595773"/>
    </source>
</evidence>
<organism evidence="1 2">
    <name type="scientific">Arthrobacter cryoconiti</name>
    <dbReference type="NCBI Taxonomy" id="748907"/>
    <lineage>
        <taxon>Bacteria</taxon>
        <taxon>Bacillati</taxon>
        <taxon>Actinomycetota</taxon>
        <taxon>Actinomycetes</taxon>
        <taxon>Micrococcales</taxon>
        <taxon>Micrococcaceae</taxon>
        <taxon>Arthrobacter</taxon>
    </lineage>
</organism>
<evidence type="ECO:0008006" key="3">
    <source>
        <dbReference type="Google" id="ProtNLM"/>
    </source>
</evidence>
<keyword evidence="2" id="KW-1185">Reference proteome</keyword>
<sequence>MTQHGDRQRNRTLDTIAKARMRLDPASKAYVHRRTEKGNTMREFRRCLEGAIARQLYRKFNAITL</sequence>
<proteinExistence type="predicted"/>
<dbReference type="EMBL" id="JBHSCQ010000011">
    <property type="protein sequence ID" value="MFC4265820.1"/>
    <property type="molecule type" value="Genomic_DNA"/>
</dbReference>
<comment type="caution">
    <text evidence="1">The sequence shown here is derived from an EMBL/GenBank/DDBJ whole genome shotgun (WGS) entry which is preliminary data.</text>
</comment>
<evidence type="ECO:0000313" key="1">
    <source>
        <dbReference type="EMBL" id="MFC4265820.1"/>
    </source>
</evidence>
<dbReference type="RefSeq" id="WP_230068774.1">
    <property type="nucleotide sequence ID" value="NZ_BAABLL010000014.1"/>
</dbReference>
<protein>
    <recommendedName>
        <fullName evidence="3">Transposase</fullName>
    </recommendedName>
</protein>
<name>A0ABV8R012_9MICC</name>
<gene>
    <name evidence="1" type="ORF">ACFOW9_09435</name>
</gene>
<reference evidence="2" key="1">
    <citation type="journal article" date="2019" name="Int. J. Syst. Evol. Microbiol.">
        <title>The Global Catalogue of Microorganisms (GCM) 10K type strain sequencing project: providing services to taxonomists for standard genome sequencing and annotation.</title>
        <authorList>
            <consortium name="The Broad Institute Genomics Platform"/>
            <consortium name="The Broad Institute Genome Sequencing Center for Infectious Disease"/>
            <person name="Wu L."/>
            <person name="Ma J."/>
        </authorList>
    </citation>
    <scope>NUCLEOTIDE SEQUENCE [LARGE SCALE GENOMIC DNA]</scope>
    <source>
        <strain evidence="2">CGMCC 1.10698</strain>
    </source>
</reference>